<name>A0A1M7FHA4_9RHOB</name>
<organism evidence="2 3">
    <name type="scientific">Roseovarius litoreus</name>
    <dbReference type="NCBI Taxonomy" id="1155722"/>
    <lineage>
        <taxon>Bacteria</taxon>
        <taxon>Pseudomonadati</taxon>
        <taxon>Pseudomonadota</taxon>
        <taxon>Alphaproteobacteria</taxon>
        <taxon>Rhodobacterales</taxon>
        <taxon>Roseobacteraceae</taxon>
        <taxon>Roseovarius</taxon>
    </lineage>
</organism>
<reference evidence="2 3" key="1">
    <citation type="submission" date="2016-11" db="EMBL/GenBank/DDBJ databases">
        <authorList>
            <person name="Varghese N."/>
            <person name="Submissions S."/>
        </authorList>
    </citation>
    <scope>NUCLEOTIDE SEQUENCE [LARGE SCALE GENOMIC DNA]</scope>
    <source>
        <strain evidence="2 3">DSM 28249</strain>
    </source>
</reference>
<accession>A0A1M7FHA4</accession>
<evidence type="ECO:0000313" key="3">
    <source>
        <dbReference type="Proteomes" id="UP000322545"/>
    </source>
</evidence>
<keyword evidence="3" id="KW-1185">Reference proteome</keyword>
<evidence type="ECO:0000259" key="1">
    <source>
        <dbReference type="Pfam" id="PF06568"/>
    </source>
</evidence>
<dbReference type="Proteomes" id="UP000322545">
    <property type="component" value="Unassembled WGS sequence"/>
</dbReference>
<evidence type="ECO:0000313" key="2">
    <source>
        <dbReference type="EMBL" id="SHM03168.1"/>
    </source>
</evidence>
<dbReference type="EMBL" id="FRCB01000004">
    <property type="protein sequence ID" value="SHM03168.1"/>
    <property type="molecule type" value="Genomic_DNA"/>
</dbReference>
<sequence>MTFANYTRAAETGLGLELASALHHMMQRFADYRVYRKTLNELRALDNRTLADLGIARCGIRAEALRAVYGMRD</sequence>
<protein>
    <recommendedName>
        <fullName evidence="1">YjiS-like domain-containing protein</fullName>
    </recommendedName>
</protein>
<dbReference type="RefSeq" id="WP_149779377.1">
    <property type="nucleotide sequence ID" value="NZ_FRCB01000004.1"/>
</dbReference>
<dbReference type="Pfam" id="PF06568">
    <property type="entry name" value="YjiS-like"/>
    <property type="match status" value="1"/>
</dbReference>
<dbReference type="AlphaFoldDB" id="A0A1M7FHA4"/>
<proteinExistence type="predicted"/>
<dbReference type="InterPro" id="IPR009506">
    <property type="entry name" value="YjiS-like"/>
</dbReference>
<feature type="domain" description="YjiS-like" evidence="1">
    <location>
        <begin position="26"/>
        <end position="58"/>
    </location>
</feature>
<gene>
    <name evidence="2" type="ORF">SAMN05443432_104188</name>
</gene>